<dbReference type="InterPro" id="IPR029058">
    <property type="entry name" value="AB_hydrolase_fold"/>
</dbReference>
<dbReference type="Pfam" id="PF22749">
    <property type="entry name" value="Arb2"/>
    <property type="match status" value="1"/>
</dbReference>
<dbReference type="InterPro" id="IPR053858">
    <property type="entry name" value="Arb2_dom"/>
</dbReference>
<keyword evidence="4" id="KW-1185">Reference proteome</keyword>
<evidence type="ECO:0000256" key="1">
    <source>
        <dbReference type="SAM" id="MobiDB-lite"/>
    </source>
</evidence>
<organism evidence="3 4">
    <name type="scientific">Petrolisthes manimaculis</name>
    <dbReference type="NCBI Taxonomy" id="1843537"/>
    <lineage>
        <taxon>Eukaryota</taxon>
        <taxon>Metazoa</taxon>
        <taxon>Ecdysozoa</taxon>
        <taxon>Arthropoda</taxon>
        <taxon>Crustacea</taxon>
        <taxon>Multicrustacea</taxon>
        <taxon>Malacostraca</taxon>
        <taxon>Eumalacostraca</taxon>
        <taxon>Eucarida</taxon>
        <taxon>Decapoda</taxon>
        <taxon>Pleocyemata</taxon>
        <taxon>Anomura</taxon>
        <taxon>Galatheoidea</taxon>
        <taxon>Porcellanidae</taxon>
        <taxon>Petrolisthes</taxon>
    </lineage>
</organism>
<evidence type="ECO:0000313" key="4">
    <source>
        <dbReference type="Proteomes" id="UP001292094"/>
    </source>
</evidence>
<evidence type="ECO:0000313" key="3">
    <source>
        <dbReference type="EMBL" id="KAK4313564.1"/>
    </source>
</evidence>
<protein>
    <recommendedName>
        <fullName evidence="2">Arb2 domain-containing protein</fullName>
    </recommendedName>
</protein>
<dbReference type="AlphaFoldDB" id="A0AAE1UCD0"/>
<comment type="caution">
    <text evidence="3">The sequence shown here is derived from an EMBL/GenBank/DDBJ whole genome shotgun (WGS) entry which is preliminary data.</text>
</comment>
<feature type="region of interest" description="Disordered" evidence="1">
    <location>
        <begin position="306"/>
        <end position="364"/>
    </location>
</feature>
<dbReference type="EMBL" id="JAWZYT010001287">
    <property type="protein sequence ID" value="KAK4313564.1"/>
    <property type="molecule type" value="Genomic_DNA"/>
</dbReference>
<dbReference type="GO" id="GO:0031048">
    <property type="term" value="P:regulatory ncRNA-mediated heterochromatin formation"/>
    <property type="evidence" value="ECO:0007669"/>
    <property type="project" value="TreeGrafter"/>
</dbReference>
<sequence length="364" mass="40143">MAGLACCKKANTEDLFPETLKDFGYEFKDGKMRNIETGEGFKFVVKEGDQAYNQKHYEAIGEIITEEVYTLLKTECGLKPLPVPSDAEPSEPSTFVFASEDALSNPEKLLILIHGSGVVRAGQWARRLIINDTLDSGTQVPFIKEAQKDGYGVLVMNTNDNYRRSQLNRSKIRGSETPECHAQYVWEQYINPAKAKHIAIIAHSYGGCVTTSLFKTKREELIKRVFCVAMTDSVHFLSNPVAYKELVKVSRNWVCSQQPLDAPVSTQRGDIERVSAGVSVHEQTSWSSFPSVFKFLRERLAVAVEKKGQKSTTDTADDGVDEGSPGAATPAGGRGGKGTDHSMSDEDDEADDDGSNTKKMKITK</sequence>
<dbReference type="Proteomes" id="UP001292094">
    <property type="component" value="Unassembled WGS sequence"/>
</dbReference>
<dbReference type="Gene3D" id="3.40.50.1820">
    <property type="entry name" value="alpha/beta hydrolase"/>
    <property type="match status" value="1"/>
</dbReference>
<dbReference type="SUPFAM" id="SSF53474">
    <property type="entry name" value="alpha/beta-Hydrolases"/>
    <property type="match status" value="1"/>
</dbReference>
<reference evidence="3" key="1">
    <citation type="submission" date="2023-11" db="EMBL/GenBank/DDBJ databases">
        <title>Genome assemblies of two species of porcelain crab, Petrolisthes cinctipes and Petrolisthes manimaculis (Anomura: Porcellanidae).</title>
        <authorList>
            <person name="Angst P."/>
        </authorList>
    </citation>
    <scope>NUCLEOTIDE SEQUENCE</scope>
    <source>
        <strain evidence="3">PB745_02</strain>
        <tissue evidence="3">Gill</tissue>
    </source>
</reference>
<proteinExistence type="predicted"/>
<gene>
    <name evidence="3" type="ORF">Pmani_015096</name>
</gene>
<feature type="domain" description="Arb2" evidence="2">
    <location>
        <begin position="16"/>
        <end position="260"/>
    </location>
</feature>
<evidence type="ECO:0000259" key="2">
    <source>
        <dbReference type="Pfam" id="PF22749"/>
    </source>
</evidence>
<dbReference type="GO" id="GO:0005634">
    <property type="term" value="C:nucleus"/>
    <property type="evidence" value="ECO:0007669"/>
    <property type="project" value="TreeGrafter"/>
</dbReference>
<dbReference type="InterPro" id="IPR048263">
    <property type="entry name" value="Arb2"/>
</dbReference>
<dbReference type="PANTHER" id="PTHR21357">
    <property type="entry name" value="FAM172 FAMILY PROTEIN HOMOLOG CG10038"/>
    <property type="match status" value="1"/>
</dbReference>
<dbReference type="GO" id="GO:0035197">
    <property type="term" value="F:siRNA binding"/>
    <property type="evidence" value="ECO:0007669"/>
    <property type="project" value="TreeGrafter"/>
</dbReference>
<accession>A0AAE1UCD0</accession>
<feature type="compositionally biased region" description="Acidic residues" evidence="1">
    <location>
        <begin position="345"/>
        <end position="354"/>
    </location>
</feature>
<dbReference type="PANTHER" id="PTHR21357:SF4">
    <property type="entry name" value="FAM172 FAMILY PROTEIN HOMOLOG CG10038"/>
    <property type="match status" value="1"/>
</dbReference>
<name>A0AAE1UCD0_9EUCA</name>